<dbReference type="InterPro" id="IPR000315">
    <property type="entry name" value="Znf_B-box"/>
</dbReference>
<proteinExistence type="predicted"/>
<dbReference type="EMBL" id="JAGTTL010000003">
    <property type="protein sequence ID" value="KAK6324577.1"/>
    <property type="molecule type" value="Genomic_DNA"/>
</dbReference>
<gene>
    <name evidence="5" type="ORF">J4Q44_G00039190</name>
</gene>
<dbReference type="SMART" id="SM00336">
    <property type="entry name" value="BBOX"/>
    <property type="match status" value="2"/>
</dbReference>
<dbReference type="GO" id="GO:0008270">
    <property type="term" value="F:zinc ion binding"/>
    <property type="evidence" value="ECO:0007669"/>
    <property type="project" value="UniProtKB-KW"/>
</dbReference>
<sequence>MANPSVFKEGDLTKEEDIRTGEVVCDVCEVKAVKSCLTCNLCYCETHVRKHYTVPKLQRHTLVEVIGDLEERLCQEHHRPLEVFCRTDQKLIGSLCVVTEHKGHDVVNEEIKQAGRQV</sequence>
<feature type="domain" description="B box-type" evidence="4">
    <location>
        <begin position="69"/>
        <end position="109"/>
    </location>
</feature>
<dbReference type="SUPFAM" id="SSF57845">
    <property type="entry name" value="B-box zinc-binding domain"/>
    <property type="match status" value="1"/>
</dbReference>
<comment type="caution">
    <text evidence="5">The sequence shown here is derived from an EMBL/GenBank/DDBJ whole genome shotgun (WGS) entry which is preliminary data.</text>
</comment>
<evidence type="ECO:0000256" key="2">
    <source>
        <dbReference type="ARBA" id="ARBA00022771"/>
    </source>
</evidence>
<protein>
    <recommendedName>
        <fullName evidence="4">B box-type domain-containing protein</fullName>
    </recommendedName>
</protein>
<evidence type="ECO:0000256" key="1">
    <source>
        <dbReference type="ARBA" id="ARBA00022723"/>
    </source>
</evidence>
<organism evidence="5 6">
    <name type="scientific">Coregonus suidteri</name>
    <dbReference type="NCBI Taxonomy" id="861788"/>
    <lineage>
        <taxon>Eukaryota</taxon>
        <taxon>Metazoa</taxon>
        <taxon>Chordata</taxon>
        <taxon>Craniata</taxon>
        <taxon>Vertebrata</taxon>
        <taxon>Euteleostomi</taxon>
        <taxon>Actinopterygii</taxon>
        <taxon>Neopterygii</taxon>
        <taxon>Teleostei</taxon>
        <taxon>Protacanthopterygii</taxon>
        <taxon>Salmoniformes</taxon>
        <taxon>Salmonidae</taxon>
        <taxon>Coregoninae</taxon>
        <taxon>Coregonus</taxon>
    </lineage>
</organism>
<dbReference type="AlphaFoldDB" id="A0AAN8REK1"/>
<reference evidence="5 6" key="1">
    <citation type="submission" date="2021-04" db="EMBL/GenBank/DDBJ databases">
        <authorList>
            <person name="De Guttry C."/>
            <person name="Zahm M."/>
            <person name="Klopp C."/>
            <person name="Cabau C."/>
            <person name="Louis A."/>
            <person name="Berthelot C."/>
            <person name="Parey E."/>
            <person name="Roest Crollius H."/>
            <person name="Montfort J."/>
            <person name="Robinson-Rechavi M."/>
            <person name="Bucao C."/>
            <person name="Bouchez O."/>
            <person name="Gislard M."/>
            <person name="Lluch J."/>
            <person name="Milhes M."/>
            <person name="Lampietro C."/>
            <person name="Lopez Roques C."/>
            <person name="Donnadieu C."/>
            <person name="Braasch I."/>
            <person name="Desvignes T."/>
            <person name="Postlethwait J."/>
            <person name="Bobe J."/>
            <person name="Wedekind C."/>
            <person name="Guiguen Y."/>
        </authorList>
    </citation>
    <scope>NUCLEOTIDE SEQUENCE [LARGE SCALE GENOMIC DNA]</scope>
    <source>
        <strain evidence="5">Cs_M1</strain>
        <tissue evidence="5">Blood</tissue>
    </source>
</reference>
<dbReference type="PANTHER" id="PTHR25465">
    <property type="entry name" value="B-BOX DOMAIN CONTAINING"/>
    <property type="match status" value="1"/>
</dbReference>
<evidence type="ECO:0000259" key="4">
    <source>
        <dbReference type="SMART" id="SM00336"/>
    </source>
</evidence>
<evidence type="ECO:0000313" key="6">
    <source>
        <dbReference type="Proteomes" id="UP001356427"/>
    </source>
</evidence>
<evidence type="ECO:0000256" key="3">
    <source>
        <dbReference type="ARBA" id="ARBA00022833"/>
    </source>
</evidence>
<dbReference type="Gene3D" id="4.10.830.40">
    <property type="match status" value="1"/>
</dbReference>
<dbReference type="InterPro" id="IPR051051">
    <property type="entry name" value="E3_ubiq-ligase_TRIM/RNF"/>
</dbReference>
<keyword evidence="3" id="KW-0862">Zinc</keyword>
<keyword evidence="6" id="KW-1185">Reference proteome</keyword>
<feature type="domain" description="B box-type" evidence="4">
    <location>
        <begin position="20"/>
        <end position="65"/>
    </location>
</feature>
<name>A0AAN8REK1_9TELE</name>
<dbReference type="CDD" id="cd19769">
    <property type="entry name" value="Bbox2_TRIM16-like"/>
    <property type="match status" value="1"/>
</dbReference>
<keyword evidence="1" id="KW-0479">Metal-binding</keyword>
<dbReference type="Pfam" id="PF00643">
    <property type="entry name" value="zf-B_box"/>
    <property type="match status" value="1"/>
</dbReference>
<accession>A0AAN8REK1</accession>
<dbReference type="Gene3D" id="3.30.160.60">
    <property type="entry name" value="Classic Zinc Finger"/>
    <property type="match status" value="1"/>
</dbReference>
<dbReference type="PANTHER" id="PTHR25465:SF5">
    <property type="entry name" value="E3 UBIQUITIN_ISG15 LIGASE TRIM25-RELATED"/>
    <property type="match status" value="1"/>
</dbReference>
<keyword evidence="2" id="KW-0863">Zinc-finger</keyword>
<dbReference type="Proteomes" id="UP001356427">
    <property type="component" value="Unassembled WGS sequence"/>
</dbReference>
<evidence type="ECO:0000313" key="5">
    <source>
        <dbReference type="EMBL" id="KAK6324577.1"/>
    </source>
</evidence>